<proteinExistence type="predicted"/>
<dbReference type="EMBL" id="JANJYJ010000006">
    <property type="protein sequence ID" value="KAK3204433.1"/>
    <property type="molecule type" value="Genomic_DNA"/>
</dbReference>
<dbReference type="Proteomes" id="UP001281410">
    <property type="component" value="Unassembled WGS sequence"/>
</dbReference>
<evidence type="ECO:0000313" key="2">
    <source>
        <dbReference type="Proteomes" id="UP001281410"/>
    </source>
</evidence>
<dbReference type="PANTHER" id="PTHR33710">
    <property type="entry name" value="BNAC02G09200D PROTEIN"/>
    <property type="match status" value="1"/>
</dbReference>
<reference evidence="1" key="1">
    <citation type="journal article" date="2023" name="Plant J.">
        <title>Genome sequences and population genomics provide insights into the demographic history, inbreeding, and mutation load of two 'living fossil' tree species of Dipteronia.</title>
        <authorList>
            <person name="Feng Y."/>
            <person name="Comes H.P."/>
            <person name="Chen J."/>
            <person name="Zhu S."/>
            <person name="Lu R."/>
            <person name="Zhang X."/>
            <person name="Li P."/>
            <person name="Qiu J."/>
            <person name="Olsen K.M."/>
            <person name="Qiu Y."/>
        </authorList>
    </citation>
    <scope>NUCLEOTIDE SEQUENCE</scope>
    <source>
        <strain evidence="1">NBL</strain>
    </source>
</reference>
<dbReference type="InterPro" id="IPR036691">
    <property type="entry name" value="Endo/exonu/phosph_ase_sf"/>
</dbReference>
<dbReference type="SUPFAM" id="SSF56219">
    <property type="entry name" value="DNase I-like"/>
    <property type="match status" value="1"/>
</dbReference>
<evidence type="ECO:0000313" key="1">
    <source>
        <dbReference type="EMBL" id="KAK3204433.1"/>
    </source>
</evidence>
<comment type="caution">
    <text evidence="1">The sequence shown here is derived from an EMBL/GenBank/DDBJ whole genome shotgun (WGS) entry which is preliminary data.</text>
</comment>
<keyword evidence="2" id="KW-1185">Reference proteome</keyword>
<dbReference type="AlphaFoldDB" id="A0AAE0E1Z1"/>
<organism evidence="1 2">
    <name type="scientific">Dipteronia sinensis</name>
    <dbReference type="NCBI Taxonomy" id="43782"/>
    <lineage>
        <taxon>Eukaryota</taxon>
        <taxon>Viridiplantae</taxon>
        <taxon>Streptophyta</taxon>
        <taxon>Embryophyta</taxon>
        <taxon>Tracheophyta</taxon>
        <taxon>Spermatophyta</taxon>
        <taxon>Magnoliopsida</taxon>
        <taxon>eudicotyledons</taxon>
        <taxon>Gunneridae</taxon>
        <taxon>Pentapetalae</taxon>
        <taxon>rosids</taxon>
        <taxon>malvids</taxon>
        <taxon>Sapindales</taxon>
        <taxon>Sapindaceae</taxon>
        <taxon>Hippocastanoideae</taxon>
        <taxon>Acereae</taxon>
        <taxon>Dipteronia</taxon>
    </lineage>
</organism>
<protein>
    <submittedName>
        <fullName evidence="1">Uncharacterized protein</fullName>
    </submittedName>
</protein>
<sequence length="96" mass="11242">MWGVSRNWAAMAQLREAVDECGLIDMGSRGYKFIWANRQSHGNLIQERLDRMLCSMDWRLMFPDACVIHSDHEGSDHKPMLVDNICKWMINEDDNK</sequence>
<dbReference type="PANTHER" id="PTHR33710:SF77">
    <property type="entry name" value="DNASE I-LIKE SUPERFAMILY PROTEIN"/>
    <property type="match status" value="1"/>
</dbReference>
<dbReference type="Gene3D" id="3.60.10.10">
    <property type="entry name" value="Endonuclease/exonuclease/phosphatase"/>
    <property type="match status" value="1"/>
</dbReference>
<name>A0AAE0E1Z1_9ROSI</name>
<gene>
    <name evidence="1" type="ORF">Dsin_018479</name>
</gene>
<accession>A0AAE0E1Z1</accession>